<dbReference type="eggNOG" id="COG1309">
    <property type="taxonomic scope" value="Bacteria"/>
</dbReference>
<keyword evidence="1 2" id="KW-0238">DNA-binding</keyword>
<dbReference type="PRINTS" id="PR00455">
    <property type="entry name" value="HTHTETR"/>
</dbReference>
<gene>
    <name evidence="4" type="ordered locus">AciPR4_0434</name>
</gene>
<evidence type="ECO:0000259" key="3">
    <source>
        <dbReference type="PROSITE" id="PS50977"/>
    </source>
</evidence>
<evidence type="ECO:0000313" key="5">
    <source>
        <dbReference type="Proteomes" id="UP000006844"/>
    </source>
</evidence>
<dbReference type="STRING" id="401053.AciPR4_0434"/>
<evidence type="ECO:0000256" key="2">
    <source>
        <dbReference type="PROSITE-ProRule" id="PRU00335"/>
    </source>
</evidence>
<dbReference type="Pfam" id="PF17918">
    <property type="entry name" value="TetR_C_15"/>
    <property type="match status" value="1"/>
</dbReference>
<dbReference type="PANTHER" id="PTHR30055">
    <property type="entry name" value="HTH-TYPE TRANSCRIPTIONAL REGULATOR RUTR"/>
    <property type="match status" value="1"/>
</dbReference>
<sequence>MSNQRRNPQQERGEKRLSQLLEAAASVMADVGYEAATMTQIAELAQASIGTLYQYFPNKEALMNALRQQYIDEMKMRWAPFTATPSKLSIKQLVDRIFDIVLDYIEKRPAYFPLLGTPRGNQRDPSGRSWLREHFAALFREKLPEMTLEESFRVANVTVQVLKGMHPLYLETSPEEKQEIVAEFKLLLMSYLKARLKA</sequence>
<reference evidence="4 5" key="1">
    <citation type="journal article" date="2012" name="Stand. Genomic Sci.">
        <title>Complete genome sequence of Terriglobus saanensis type strain SP1PR4(T), an Acidobacteria from tundra soil.</title>
        <authorList>
            <person name="Rawat S.R."/>
            <person name="Mannisto M.K."/>
            <person name="Starovoytov V."/>
            <person name="Goodwin L."/>
            <person name="Nolan M."/>
            <person name="Hauser L."/>
            <person name="Land M."/>
            <person name="Davenport K.W."/>
            <person name="Woyke T."/>
            <person name="Haggblom M.M."/>
        </authorList>
    </citation>
    <scope>NUCLEOTIDE SEQUENCE</scope>
    <source>
        <strain evidence="5">ATCC BAA-1853 / DSM 23119 / SP1PR4</strain>
    </source>
</reference>
<dbReference type="AlphaFoldDB" id="E8V2D6"/>
<dbReference type="RefSeq" id="WP_013567002.1">
    <property type="nucleotide sequence ID" value="NC_014963.1"/>
</dbReference>
<dbReference type="Gene3D" id="1.10.357.10">
    <property type="entry name" value="Tetracycline Repressor, domain 2"/>
    <property type="match status" value="1"/>
</dbReference>
<dbReference type="SUPFAM" id="SSF46689">
    <property type="entry name" value="Homeodomain-like"/>
    <property type="match status" value="1"/>
</dbReference>
<proteinExistence type="predicted"/>
<evidence type="ECO:0000256" key="1">
    <source>
        <dbReference type="ARBA" id="ARBA00023125"/>
    </source>
</evidence>
<dbReference type="InterPro" id="IPR041669">
    <property type="entry name" value="TetR_C_15"/>
</dbReference>
<dbReference type="GO" id="GO:0000976">
    <property type="term" value="F:transcription cis-regulatory region binding"/>
    <property type="evidence" value="ECO:0007669"/>
    <property type="project" value="TreeGrafter"/>
</dbReference>
<dbReference type="Pfam" id="PF00440">
    <property type="entry name" value="TetR_N"/>
    <property type="match status" value="1"/>
</dbReference>
<dbReference type="HOGENOM" id="CLU_069356_46_2_0"/>
<dbReference type="Proteomes" id="UP000006844">
    <property type="component" value="Chromosome"/>
</dbReference>
<accession>E8V2D6</accession>
<evidence type="ECO:0000313" key="4">
    <source>
        <dbReference type="EMBL" id="ADV81269.1"/>
    </source>
</evidence>
<organism evidence="4 5">
    <name type="scientific">Terriglobus saanensis (strain ATCC BAA-1853 / DSM 23119 / SP1PR4)</name>
    <dbReference type="NCBI Taxonomy" id="401053"/>
    <lineage>
        <taxon>Bacteria</taxon>
        <taxon>Pseudomonadati</taxon>
        <taxon>Acidobacteriota</taxon>
        <taxon>Terriglobia</taxon>
        <taxon>Terriglobales</taxon>
        <taxon>Acidobacteriaceae</taxon>
        <taxon>Terriglobus</taxon>
    </lineage>
</organism>
<dbReference type="KEGG" id="tsa:AciPR4_0434"/>
<dbReference type="InterPro" id="IPR001647">
    <property type="entry name" value="HTH_TetR"/>
</dbReference>
<feature type="DNA-binding region" description="H-T-H motif" evidence="2">
    <location>
        <begin position="37"/>
        <end position="56"/>
    </location>
</feature>
<dbReference type="InterPro" id="IPR023772">
    <property type="entry name" value="DNA-bd_HTH_TetR-type_CS"/>
</dbReference>
<protein>
    <submittedName>
        <fullName evidence="4">Regulatory protein TetR</fullName>
    </submittedName>
</protein>
<feature type="domain" description="HTH tetR-type" evidence="3">
    <location>
        <begin position="14"/>
        <end position="74"/>
    </location>
</feature>
<name>E8V2D6_TERSS</name>
<dbReference type="PROSITE" id="PS01081">
    <property type="entry name" value="HTH_TETR_1"/>
    <property type="match status" value="1"/>
</dbReference>
<keyword evidence="5" id="KW-1185">Reference proteome</keyword>
<dbReference type="GO" id="GO:0003700">
    <property type="term" value="F:DNA-binding transcription factor activity"/>
    <property type="evidence" value="ECO:0007669"/>
    <property type="project" value="TreeGrafter"/>
</dbReference>
<dbReference type="PANTHER" id="PTHR30055:SF226">
    <property type="entry name" value="HTH-TYPE TRANSCRIPTIONAL REGULATOR PKSA"/>
    <property type="match status" value="1"/>
</dbReference>
<dbReference type="PROSITE" id="PS50977">
    <property type="entry name" value="HTH_TETR_2"/>
    <property type="match status" value="1"/>
</dbReference>
<dbReference type="InterPro" id="IPR009057">
    <property type="entry name" value="Homeodomain-like_sf"/>
</dbReference>
<dbReference type="EMBL" id="CP002467">
    <property type="protein sequence ID" value="ADV81269.1"/>
    <property type="molecule type" value="Genomic_DNA"/>
</dbReference>
<dbReference type="InterPro" id="IPR050109">
    <property type="entry name" value="HTH-type_TetR-like_transc_reg"/>
</dbReference>